<comment type="caution">
    <text evidence="2">The sequence shown here is derived from an EMBL/GenBank/DDBJ whole genome shotgun (WGS) entry which is preliminary data.</text>
</comment>
<keyword evidence="1" id="KW-0812">Transmembrane</keyword>
<keyword evidence="1" id="KW-0472">Membrane</keyword>
<evidence type="ECO:0000256" key="1">
    <source>
        <dbReference type="SAM" id="Phobius"/>
    </source>
</evidence>
<feature type="transmembrane region" description="Helical" evidence="1">
    <location>
        <begin position="111"/>
        <end position="130"/>
    </location>
</feature>
<sequence length="134" mass="16328">MGLIFKFPRFIDYYLCTISISRIIMFVSHILLKSTRHYNFHFLCFRLFFILGHFMMVEIPKWFFYVVKTLPDRPYIFTKTQRRPWHQSQIGYHTKSLIFISSDNYNNNDNMIILFIHMGTLFLLYCYNIASLKN</sequence>
<name>A0AAN9HVM0_CROPI</name>
<feature type="transmembrane region" description="Helical" evidence="1">
    <location>
        <begin position="12"/>
        <end position="32"/>
    </location>
</feature>
<keyword evidence="1" id="KW-1133">Transmembrane helix</keyword>
<organism evidence="2 3">
    <name type="scientific">Crotalaria pallida</name>
    <name type="common">Smooth rattlebox</name>
    <name type="synonym">Crotalaria striata</name>
    <dbReference type="NCBI Taxonomy" id="3830"/>
    <lineage>
        <taxon>Eukaryota</taxon>
        <taxon>Viridiplantae</taxon>
        <taxon>Streptophyta</taxon>
        <taxon>Embryophyta</taxon>
        <taxon>Tracheophyta</taxon>
        <taxon>Spermatophyta</taxon>
        <taxon>Magnoliopsida</taxon>
        <taxon>eudicotyledons</taxon>
        <taxon>Gunneridae</taxon>
        <taxon>Pentapetalae</taxon>
        <taxon>rosids</taxon>
        <taxon>fabids</taxon>
        <taxon>Fabales</taxon>
        <taxon>Fabaceae</taxon>
        <taxon>Papilionoideae</taxon>
        <taxon>50 kb inversion clade</taxon>
        <taxon>genistoids sensu lato</taxon>
        <taxon>core genistoids</taxon>
        <taxon>Crotalarieae</taxon>
        <taxon>Crotalaria</taxon>
    </lineage>
</organism>
<evidence type="ECO:0000313" key="2">
    <source>
        <dbReference type="EMBL" id="KAK7255339.1"/>
    </source>
</evidence>
<evidence type="ECO:0000313" key="3">
    <source>
        <dbReference type="Proteomes" id="UP001372338"/>
    </source>
</evidence>
<keyword evidence="3" id="KW-1185">Reference proteome</keyword>
<feature type="transmembrane region" description="Helical" evidence="1">
    <location>
        <begin position="44"/>
        <end position="65"/>
    </location>
</feature>
<dbReference type="Proteomes" id="UP001372338">
    <property type="component" value="Unassembled WGS sequence"/>
</dbReference>
<dbReference type="AlphaFoldDB" id="A0AAN9HVM0"/>
<gene>
    <name evidence="2" type="ORF">RIF29_28746</name>
</gene>
<dbReference type="EMBL" id="JAYWIO010000006">
    <property type="protein sequence ID" value="KAK7255339.1"/>
    <property type="molecule type" value="Genomic_DNA"/>
</dbReference>
<proteinExistence type="predicted"/>
<accession>A0AAN9HVM0</accession>
<reference evidence="2 3" key="1">
    <citation type="submission" date="2024-01" db="EMBL/GenBank/DDBJ databases">
        <title>The genomes of 5 underutilized Papilionoideae crops provide insights into root nodulation and disease resistanc.</title>
        <authorList>
            <person name="Yuan L."/>
        </authorList>
    </citation>
    <scope>NUCLEOTIDE SEQUENCE [LARGE SCALE GENOMIC DNA]</scope>
    <source>
        <strain evidence="2">ZHUSHIDOU_FW_LH</strain>
        <tissue evidence="2">Leaf</tissue>
    </source>
</reference>
<protein>
    <submittedName>
        <fullName evidence="2">Uncharacterized protein</fullName>
    </submittedName>
</protein>